<keyword evidence="2" id="KW-1185">Reference proteome</keyword>
<dbReference type="RefSeq" id="WP_136826796.1">
    <property type="nucleotide sequence ID" value="NZ_SWBP01000004.1"/>
</dbReference>
<comment type="caution">
    <text evidence="1">The sequence shown here is derived from an EMBL/GenBank/DDBJ whole genome shotgun (WGS) entry which is preliminary data.</text>
</comment>
<dbReference type="AlphaFoldDB" id="A0A4U1BYT0"/>
<evidence type="ECO:0000313" key="1">
    <source>
        <dbReference type="EMBL" id="TKB96833.1"/>
    </source>
</evidence>
<organism evidence="1 2">
    <name type="scientific">Pedobacter cryophilus</name>
    <dbReference type="NCBI Taxonomy" id="2571271"/>
    <lineage>
        <taxon>Bacteria</taxon>
        <taxon>Pseudomonadati</taxon>
        <taxon>Bacteroidota</taxon>
        <taxon>Sphingobacteriia</taxon>
        <taxon>Sphingobacteriales</taxon>
        <taxon>Sphingobacteriaceae</taxon>
        <taxon>Pedobacter</taxon>
    </lineage>
</organism>
<accession>A0A4U1BYT0</accession>
<dbReference type="EMBL" id="SWBP01000004">
    <property type="protein sequence ID" value="TKB96833.1"/>
    <property type="molecule type" value="Genomic_DNA"/>
</dbReference>
<evidence type="ECO:0000313" key="2">
    <source>
        <dbReference type="Proteomes" id="UP000308181"/>
    </source>
</evidence>
<reference evidence="1 2" key="1">
    <citation type="submission" date="2019-04" db="EMBL/GenBank/DDBJ databases">
        <title>Pedobacter sp. AR-3-17 sp. nov., isolated from Arctic soil.</title>
        <authorList>
            <person name="Dahal R.H."/>
            <person name="Kim D.-U."/>
        </authorList>
    </citation>
    <scope>NUCLEOTIDE SEQUENCE [LARGE SCALE GENOMIC DNA]</scope>
    <source>
        <strain evidence="1 2">AR-3-17</strain>
    </source>
</reference>
<sequence length="60" mass="6931">MLTKAQLIQSIKDLPDQFSLEDVMDRIMLIQKIEIGIEQSDAQQTLTTKEAKEKLGKWLK</sequence>
<gene>
    <name evidence="1" type="ORF">FA046_12175</name>
</gene>
<protein>
    <submittedName>
        <fullName evidence="1">Uncharacterized protein</fullName>
    </submittedName>
</protein>
<name>A0A4U1BYT0_9SPHI</name>
<proteinExistence type="predicted"/>
<dbReference type="Proteomes" id="UP000308181">
    <property type="component" value="Unassembled WGS sequence"/>
</dbReference>
<dbReference type="OrthoDB" id="799583at2"/>